<organism evidence="2 3">
    <name type="scientific">Ananas comosus</name>
    <name type="common">Pineapple</name>
    <name type="synonym">Ananas ananas</name>
    <dbReference type="NCBI Taxonomy" id="4615"/>
    <lineage>
        <taxon>Eukaryota</taxon>
        <taxon>Viridiplantae</taxon>
        <taxon>Streptophyta</taxon>
        <taxon>Embryophyta</taxon>
        <taxon>Tracheophyta</taxon>
        <taxon>Spermatophyta</taxon>
        <taxon>Magnoliopsida</taxon>
        <taxon>Liliopsida</taxon>
        <taxon>Poales</taxon>
        <taxon>Bromeliaceae</taxon>
        <taxon>Bromelioideae</taxon>
        <taxon>Ananas</taxon>
    </lineage>
</organism>
<evidence type="ECO:0000256" key="1">
    <source>
        <dbReference type="SAM" id="MobiDB-lite"/>
    </source>
</evidence>
<evidence type="ECO:0000313" key="3">
    <source>
        <dbReference type="Proteomes" id="UP000092600"/>
    </source>
</evidence>
<gene>
    <name evidence="2" type="ORF">ACMD2_06882</name>
</gene>
<feature type="region of interest" description="Disordered" evidence="1">
    <location>
        <begin position="1"/>
        <end position="57"/>
    </location>
</feature>
<feature type="compositionally biased region" description="Basic residues" evidence="1">
    <location>
        <begin position="1"/>
        <end position="11"/>
    </location>
</feature>
<accession>A0A199W671</accession>
<dbReference type="EMBL" id="LSRQ01000177">
    <property type="protein sequence ID" value="OAY84746.1"/>
    <property type="molecule type" value="Genomic_DNA"/>
</dbReference>
<dbReference type="PANTHER" id="PTHR38527:SF4">
    <property type="entry name" value="OS05G0461600 PROTEIN"/>
    <property type="match status" value="1"/>
</dbReference>
<sequence length="151" mass="16804">MSQRPNRHQRRASQSVFVLPDNFATTESPPLEEVGAQEKTAPTSTQPPQEIPHPLHPLTTLPEQEIKVEGSGKKIQGNRGGSITLIQKAEYHQLVSRRIGPSKIATFPAPQFIEQILRIVHSPFLTKPLDDPIPNPSGRKKPAVDYLIKKL</sequence>
<dbReference type="Proteomes" id="UP000092600">
    <property type="component" value="Unassembled WGS sequence"/>
</dbReference>
<name>A0A199W671_ANACO</name>
<protein>
    <submittedName>
        <fullName evidence="2">Uncharacterized protein</fullName>
    </submittedName>
</protein>
<dbReference type="AlphaFoldDB" id="A0A199W671"/>
<proteinExistence type="predicted"/>
<comment type="caution">
    <text evidence="2">The sequence shown here is derived from an EMBL/GenBank/DDBJ whole genome shotgun (WGS) entry which is preliminary data.</text>
</comment>
<reference evidence="2 3" key="1">
    <citation type="journal article" date="2016" name="DNA Res.">
        <title>The draft genome of MD-2 pineapple using hybrid error correction of long reads.</title>
        <authorList>
            <person name="Redwan R.M."/>
            <person name="Saidin A."/>
            <person name="Kumar S.V."/>
        </authorList>
    </citation>
    <scope>NUCLEOTIDE SEQUENCE [LARGE SCALE GENOMIC DNA]</scope>
    <source>
        <strain evidence="3">cv. MD2</strain>
        <tissue evidence="2">Leaf</tissue>
    </source>
</reference>
<evidence type="ECO:0000313" key="2">
    <source>
        <dbReference type="EMBL" id="OAY84746.1"/>
    </source>
</evidence>
<dbReference type="PANTHER" id="PTHR38527">
    <property type="entry name" value="OS01G0838200 PROTEIN"/>
    <property type="match status" value="1"/>
</dbReference>